<evidence type="ECO:0000313" key="2">
    <source>
        <dbReference type="EMBL" id="USR80040.1"/>
    </source>
</evidence>
<keyword evidence="2" id="KW-0012">Acyltransferase</keyword>
<protein>
    <submittedName>
        <fullName evidence="2">GNAT family N-acetyltransferase</fullName>
        <ecNumber evidence="2">2.3.1.-</ecNumber>
    </submittedName>
</protein>
<gene>
    <name evidence="2" type="ORF">NG665_03435</name>
</gene>
<organism evidence="2 3">
    <name type="scientific">Arcanobacterium pinnipediorum</name>
    <dbReference type="NCBI Taxonomy" id="1503041"/>
    <lineage>
        <taxon>Bacteria</taxon>
        <taxon>Bacillati</taxon>
        <taxon>Actinomycetota</taxon>
        <taxon>Actinomycetes</taxon>
        <taxon>Actinomycetales</taxon>
        <taxon>Actinomycetaceae</taxon>
        <taxon>Arcanobacterium</taxon>
    </lineage>
</organism>
<name>A0ABY5AJK6_9ACTO</name>
<keyword evidence="3" id="KW-1185">Reference proteome</keyword>
<evidence type="ECO:0000259" key="1">
    <source>
        <dbReference type="PROSITE" id="PS51186"/>
    </source>
</evidence>
<feature type="domain" description="N-acetyltransferase" evidence="1">
    <location>
        <begin position="1"/>
        <end position="151"/>
    </location>
</feature>
<dbReference type="Gene3D" id="3.40.630.30">
    <property type="match status" value="1"/>
</dbReference>
<dbReference type="PANTHER" id="PTHR13355:SF11">
    <property type="entry name" value="GLUCOSAMINE 6-PHOSPHATE N-ACETYLTRANSFERASE"/>
    <property type="match status" value="1"/>
</dbReference>
<sequence length="153" mass="16835">MEIERILWDGDLSRAVELRNQVFIKEQGVPPELEHDERDRLVGTYHVIVSRQIGGPALGTGRIFRGADGRVHIGRVAVQHSVRGLGVGAMVMHELHAIAGEVFADDDAVEVFLSAQLAAVEFYHKLGYEILSEGIYLDAGIEHKDMSIVIPAV</sequence>
<keyword evidence="2" id="KW-0808">Transferase</keyword>
<accession>A0ABY5AJK6</accession>
<reference evidence="2" key="1">
    <citation type="submission" date="2022-06" db="EMBL/GenBank/DDBJ databases">
        <title>Complete Genome Sequence of Arcanobacterium pinnipediorum strain DSM 28752 isolated from a harbour seal.</title>
        <authorList>
            <person name="Borowiak M."/>
            <person name="Kreitlow A."/>
            <person name="Alssahen M."/>
            <person name="Malorny B."/>
            <person name="Laemmler C."/>
            <person name="Prenger-Berninghoff E."/>
            <person name="Siebert U."/>
            <person name="Ploetz M."/>
            <person name="Abdulmawjood A."/>
        </authorList>
    </citation>
    <scope>NUCLEOTIDE SEQUENCE</scope>
    <source>
        <strain evidence="2">DSM 28752</strain>
    </source>
</reference>
<dbReference type="PROSITE" id="PS51186">
    <property type="entry name" value="GNAT"/>
    <property type="match status" value="1"/>
</dbReference>
<dbReference type="InterPro" id="IPR016181">
    <property type="entry name" value="Acyl_CoA_acyltransferase"/>
</dbReference>
<dbReference type="RefSeq" id="WP_252673890.1">
    <property type="nucleotide sequence ID" value="NZ_CP099547.1"/>
</dbReference>
<dbReference type="InterPro" id="IPR000182">
    <property type="entry name" value="GNAT_dom"/>
</dbReference>
<dbReference type="SUPFAM" id="SSF55729">
    <property type="entry name" value="Acyl-CoA N-acyltransferases (Nat)"/>
    <property type="match status" value="1"/>
</dbReference>
<evidence type="ECO:0000313" key="3">
    <source>
        <dbReference type="Proteomes" id="UP001056109"/>
    </source>
</evidence>
<dbReference type="PANTHER" id="PTHR13355">
    <property type="entry name" value="GLUCOSAMINE 6-PHOSPHATE N-ACETYLTRANSFERASE"/>
    <property type="match status" value="1"/>
</dbReference>
<dbReference type="EMBL" id="CP099547">
    <property type="protein sequence ID" value="USR80040.1"/>
    <property type="molecule type" value="Genomic_DNA"/>
</dbReference>
<dbReference type="Proteomes" id="UP001056109">
    <property type="component" value="Chromosome"/>
</dbReference>
<dbReference type="InterPro" id="IPR039143">
    <property type="entry name" value="GNPNAT1-like"/>
</dbReference>
<proteinExistence type="predicted"/>
<dbReference type="Pfam" id="PF13673">
    <property type="entry name" value="Acetyltransf_10"/>
    <property type="match status" value="1"/>
</dbReference>
<dbReference type="EC" id="2.3.1.-" evidence="2"/>
<dbReference type="GO" id="GO:0016746">
    <property type="term" value="F:acyltransferase activity"/>
    <property type="evidence" value="ECO:0007669"/>
    <property type="project" value="UniProtKB-KW"/>
</dbReference>